<dbReference type="InterPro" id="IPR026960">
    <property type="entry name" value="RVT-Znf"/>
</dbReference>
<protein>
    <recommendedName>
        <fullName evidence="1">Reverse transcriptase domain-containing protein</fullName>
    </recommendedName>
</protein>
<evidence type="ECO:0000313" key="3">
    <source>
        <dbReference type="Proteomes" id="UP000596661"/>
    </source>
</evidence>
<dbReference type="Pfam" id="PF14111">
    <property type="entry name" value="DUF4283"/>
    <property type="match status" value="1"/>
</dbReference>
<name>A0A803P1H1_CANSA</name>
<accession>A0A803P1H1</accession>
<dbReference type="Gene3D" id="3.60.10.10">
    <property type="entry name" value="Endonuclease/exonuclease/phosphatase"/>
    <property type="match status" value="1"/>
</dbReference>
<dbReference type="Gene3D" id="3.30.420.10">
    <property type="entry name" value="Ribonuclease H-like superfamily/Ribonuclease H"/>
    <property type="match status" value="1"/>
</dbReference>
<keyword evidence="3" id="KW-1185">Reference proteome</keyword>
<dbReference type="InterPro" id="IPR025836">
    <property type="entry name" value="Zn_knuckle_CX2CX4HX4C"/>
</dbReference>
<dbReference type="Pfam" id="PF03372">
    <property type="entry name" value="Exo_endo_phos"/>
    <property type="match status" value="1"/>
</dbReference>
<dbReference type="InterPro" id="IPR012337">
    <property type="entry name" value="RNaseH-like_sf"/>
</dbReference>
<dbReference type="EnsemblPlants" id="evm.model.02.533">
    <property type="protein sequence ID" value="cds.evm.model.02.533"/>
    <property type="gene ID" value="evm.TU.02.533"/>
</dbReference>
<evidence type="ECO:0000313" key="2">
    <source>
        <dbReference type="EnsemblPlants" id="cds.evm.model.02.533"/>
    </source>
</evidence>
<dbReference type="GO" id="GO:0003676">
    <property type="term" value="F:nucleic acid binding"/>
    <property type="evidence" value="ECO:0007669"/>
    <property type="project" value="InterPro"/>
</dbReference>
<dbReference type="SUPFAM" id="SSF56219">
    <property type="entry name" value="DNase I-like"/>
    <property type="match status" value="1"/>
</dbReference>
<dbReference type="InterPro" id="IPR044730">
    <property type="entry name" value="RNase_H-like_dom_plant"/>
</dbReference>
<dbReference type="EMBL" id="UZAU01000117">
    <property type="status" value="NOT_ANNOTATED_CDS"/>
    <property type="molecule type" value="Genomic_DNA"/>
</dbReference>
<dbReference type="InterPro" id="IPR002156">
    <property type="entry name" value="RNaseH_domain"/>
</dbReference>
<dbReference type="InterPro" id="IPR036691">
    <property type="entry name" value="Endo/exonu/phosph_ase_sf"/>
</dbReference>
<dbReference type="PANTHER" id="PTHR33116">
    <property type="entry name" value="REVERSE TRANSCRIPTASE ZINC-BINDING DOMAIN-CONTAINING PROTEIN-RELATED-RELATED"/>
    <property type="match status" value="1"/>
</dbReference>
<dbReference type="InterPro" id="IPR025558">
    <property type="entry name" value="DUF4283"/>
</dbReference>
<dbReference type="GO" id="GO:0004523">
    <property type="term" value="F:RNA-DNA hybrid ribonuclease activity"/>
    <property type="evidence" value="ECO:0007669"/>
    <property type="project" value="InterPro"/>
</dbReference>
<dbReference type="PANTHER" id="PTHR33116:SF86">
    <property type="entry name" value="REVERSE TRANSCRIPTASE DOMAIN-CONTAINING PROTEIN"/>
    <property type="match status" value="1"/>
</dbReference>
<reference evidence="2" key="1">
    <citation type="submission" date="2018-11" db="EMBL/GenBank/DDBJ databases">
        <authorList>
            <person name="Grassa J C."/>
        </authorList>
    </citation>
    <scope>NUCLEOTIDE SEQUENCE [LARGE SCALE GENOMIC DNA]</scope>
</reference>
<dbReference type="OMA" id="WLEEEEC"/>
<dbReference type="InterPro" id="IPR000477">
    <property type="entry name" value="RT_dom"/>
</dbReference>
<proteinExistence type="predicted"/>
<dbReference type="InterPro" id="IPR036397">
    <property type="entry name" value="RNaseH_sf"/>
</dbReference>
<dbReference type="Pfam" id="PF14392">
    <property type="entry name" value="zf-CCHC_4"/>
    <property type="match status" value="1"/>
</dbReference>
<dbReference type="Pfam" id="PF00078">
    <property type="entry name" value="RVT_1"/>
    <property type="match status" value="1"/>
</dbReference>
<dbReference type="SUPFAM" id="SSF53098">
    <property type="entry name" value="Ribonuclease H-like"/>
    <property type="match status" value="1"/>
</dbReference>
<evidence type="ECO:0000259" key="1">
    <source>
        <dbReference type="PROSITE" id="PS50878"/>
    </source>
</evidence>
<organism evidence="2 3">
    <name type="scientific">Cannabis sativa</name>
    <name type="common">Hemp</name>
    <name type="synonym">Marijuana</name>
    <dbReference type="NCBI Taxonomy" id="3483"/>
    <lineage>
        <taxon>Eukaryota</taxon>
        <taxon>Viridiplantae</taxon>
        <taxon>Streptophyta</taxon>
        <taxon>Embryophyta</taxon>
        <taxon>Tracheophyta</taxon>
        <taxon>Spermatophyta</taxon>
        <taxon>Magnoliopsida</taxon>
        <taxon>eudicotyledons</taxon>
        <taxon>Gunneridae</taxon>
        <taxon>Pentapetalae</taxon>
        <taxon>rosids</taxon>
        <taxon>fabids</taxon>
        <taxon>Rosales</taxon>
        <taxon>Cannabaceae</taxon>
        <taxon>Cannabis</taxon>
    </lineage>
</organism>
<dbReference type="InterPro" id="IPR043502">
    <property type="entry name" value="DNA/RNA_pol_sf"/>
</dbReference>
<dbReference type="CDD" id="cd01650">
    <property type="entry name" value="RT_nLTR_like"/>
    <property type="match status" value="1"/>
</dbReference>
<dbReference type="Proteomes" id="UP000596661">
    <property type="component" value="Chromosome 2"/>
</dbReference>
<dbReference type="Pfam" id="PF13966">
    <property type="entry name" value="zf-RVT"/>
    <property type="match status" value="1"/>
</dbReference>
<dbReference type="Gramene" id="evm.model.02.533">
    <property type="protein sequence ID" value="cds.evm.model.02.533"/>
    <property type="gene ID" value="evm.TU.02.533"/>
</dbReference>
<feature type="domain" description="Reverse transcriptase" evidence="1">
    <location>
        <begin position="810"/>
        <end position="1092"/>
    </location>
</feature>
<dbReference type="PROSITE" id="PS50878">
    <property type="entry name" value="RT_POL"/>
    <property type="match status" value="1"/>
</dbReference>
<dbReference type="CDD" id="cd06222">
    <property type="entry name" value="RNase_H_like"/>
    <property type="match status" value="1"/>
</dbReference>
<reference evidence="2" key="2">
    <citation type="submission" date="2021-03" db="UniProtKB">
        <authorList>
            <consortium name="EnsemblPlants"/>
        </authorList>
    </citation>
    <scope>IDENTIFICATION</scope>
</reference>
<sequence>MASSSKQFNDLNNQYDNIQLDEEEEGELLCDIQEDIGQPIDDRWCLVGKILTTRIIDFDAMQNTLASLWQPGRGMFVKELEQNLFIFQFYHEIDIERVIEGSLWTFNRFQLIFERLKQGENPRSVRLHHLDMWIQLHNLKTGFMTETNAKNVGNYIGTFIKSDPKNFMGIWRDYLRIRVKVNIEQPLKRRIKLKKTNGDWLWCNFKYEFVPTFCFICSIIGHSERFCDRLFETPVDQIEKPYGLWMKAETRRGKKKIGAHWLRTGTDVDKHFSGEFNTTNQSARDYGNHTSVDRDHDEGHIYMINAGENHGVNGNKADFVHSNQPISVDKDERLPAHTLVVTDTKRRRTDIEGIEKSGDVEEDMSLDPIGLSKNGSLGDAVERLRVSLGFEGQLAVDAIGRSGGIALLWKNKEDVHVLSFTISYIDVSIHVRDYPVWRLTGCYGEPNRNNRFKTWNLLRSLAEQYDFPWCLVGDLNNVTSQEDKRGGNPYPDWLIQGFNRALADSNLIDFDLSGYSYTWEKGRGSNNWIEARLDRALVNQKWLDIFNDAKLQNLEWSSSDHCPILLIPYNTEIVTAKKIFRFENAWLREPMCTQIVKDGWDLTHGCNITDKISYCSTLLADWGKSYTGDFKDRIKKLKDDVRKFRKGRDAISIDQFKEAEKQLFEVYTQREVFWRQRSKQLWLREGDHNSKYFHNSASARRRHNSISKLKDENGTWKDWQNGLSDVIKGYFDALFCSSQTNTIPVTSLIPSTITPSQNEALIAPVSNEEVRRALFQMHPDKSPGPNGMTPAFYQRCWGIVSSDVIQLVRSFMITGNLPCGLNDTNIVLIPKVKHPTYMSELRPISLCNVLYKIISKVLANRLKVVLPQLISNNQSAFVPGRLITDNIMISYKVMHYLKRKRRGKEGFMALSLDFSKAYDRVEWTFLRDMMHKMGFNSHWIQLVLTCVSSVWYTINNSGREMGPITPTRGIRQGDPLSSYLFLICAEGFSSLIKHFESTGQIRGCKVANGAPIISHMLFADDSYLYCRANEREAFNVMRLLKTFEDASGQVVNFNKSSIFFSSNSSAAIRARMTQIMNIQEATGASLYLGLPSMVGRNKKAILGFIQDKMQRRVQHWQNRFLSKAGKEILLKTVAQAVPSYAMSVFLLPLETCHGLERIMSSFWWKSSKEKSGVSWHSWSKMCKHKAVGGLGFRDIRDYNLALLGKQAWRLLTADDSLVYKVYKARYFHEGSFLSASLGNNPSFIWKSIFEAKSLIKAGVRIRIGNGLKTNITTDPWLPDKHQPFVTSSHPALTGNYVASLMHINQQRWDADVVADLFNDRDRALIMGIPLSASAITDKWCWFFESSGYYSVKSAYRFLQQDDEEVQHSGDFWKKFWKLKVPPKVLHFGWRAISGSLPTKTQLQTKHVNVNNVCPVCSYAVESIFHVLVSCSFALSCWNRSAINVKPVLIEDFKDWFMDVTRDLTATHSSEVIMVAWQIWNARNDVLWNGRGKSAANVVLEARSYLNQWLCAQKNRMEPVLGLNDQGWDIEHWTKPDMDTVKVNVDGAIFAASNSFGFGFIARGYDGRIIEAVSSSSVGNVSPEIAEAYGIKEALSLIKGKDWHRVLIETDCLVALQGIDSNTQLPSAFGSIVWDCKQLILELGNIFLKFVKRSANKAAHYLARSACYNPVRIFSHNSSPLELLSIVMADLI</sequence>
<dbReference type="SUPFAM" id="SSF56672">
    <property type="entry name" value="DNA/RNA polymerases"/>
    <property type="match status" value="1"/>
</dbReference>
<dbReference type="InterPro" id="IPR005135">
    <property type="entry name" value="Endo/exonuclease/phosphatase"/>
</dbReference>
<dbReference type="Pfam" id="PF13456">
    <property type="entry name" value="RVT_3"/>
    <property type="match status" value="1"/>
</dbReference>